<keyword evidence="1 4" id="KW-0812">Transmembrane</keyword>
<dbReference type="Proteomes" id="UP000061010">
    <property type="component" value="Chromosome"/>
</dbReference>
<keyword evidence="1" id="KW-0472">Membrane</keyword>
<dbReference type="GO" id="GO:0016989">
    <property type="term" value="F:sigma factor antagonist activity"/>
    <property type="evidence" value="ECO:0007669"/>
    <property type="project" value="TreeGrafter"/>
</dbReference>
<gene>
    <name evidence="4" type="ORF">AOT14_11080</name>
</gene>
<sequence>MSRPDTPAHDGGNPVEQQATAWFVRLRADDTSERDRQAWQRWLHADPLHQAAYGRIEALWSSLGEFATAPELAVRVPRPRPRAAAHRVPRRRRWLGAAAAALVLACAGGMAFVLLPPRAVESSYRTAIGERRSLQLEDGTRVDLDADTRVQVRYDPRGRLVRLDGGRAFFRVARDSERPFVVQTAAGSVRALGTQFEVSQLGQAADVTLYEGSVELRGGNDATRPATRLGVLVPGQRARMAAQRLQVTDAAVAAGSAPGWLSGRLVFNDTPLPEAVAEFGRYSFKPVLLADPGLASYRVSGVFRGEDVDGFIQALGEVYGIPEHHTANGSHVLGKAR</sequence>
<dbReference type="PANTHER" id="PTHR30273">
    <property type="entry name" value="PERIPLASMIC SIGNAL SENSOR AND SIGMA FACTOR ACTIVATOR FECR-RELATED"/>
    <property type="match status" value="1"/>
</dbReference>
<dbReference type="EMBL" id="CP012900">
    <property type="protein sequence ID" value="ALJ27520.1"/>
    <property type="molecule type" value="Genomic_DNA"/>
</dbReference>
<evidence type="ECO:0000313" key="4">
    <source>
        <dbReference type="EMBL" id="ALJ27520.1"/>
    </source>
</evidence>
<feature type="transmembrane region" description="Helical" evidence="1">
    <location>
        <begin position="94"/>
        <end position="115"/>
    </location>
</feature>
<dbReference type="Gene3D" id="2.60.120.1440">
    <property type="match status" value="1"/>
</dbReference>
<dbReference type="PATRIC" id="fig|128780.6.peg.1107"/>
<proteinExistence type="predicted"/>
<reference evidence="4 5" key="1">
    <citation type="journal article" date="2015" name="Genome Announc.">
        <title>Complete Genome Sequencing of Stenotrophomonas acidaminiphila ZAC14D2_NAIMI4_2, a Multidrug-Resistant Strain Isolated from Sediments of a Polluted River in Mexico, Uncovers New Antibiotic Resistance Genes and a Novel Class-II Lasso Peptide Biosynthesis Gene Cluster.</title>
        <authorList>
            <person name="Vinuesa P."/>
            <person name="Ochoa-Sanchez L.E."/>
        </authorList>
    </citation>
    <scope>NUCLEOTIDE SEQUENCE [LARGE SCALE GENOMIC DNA]</scope>
    <source>
        <strain evidence="4 5">ZAC14D2_NAIMI4_2</strain>
    </source>
</reference>
<evidence type="ECO:0000259" key="3">
    <source>
        <dbReference type="Pfam" id="PF16220"/>
    </source>
</evidence>
<dbReference type="InterPro" id="IPR006860">
    <property type="entry name" value="FecR"/>
</dbReference>
<organism evidence="4 5">
    <name type="scientific">Stenotrophomonas acidaminiphila</name>
    <dbReference type="NCBI Taxonomy" id="128780"/>
    <lineage>
        <taxon>Bacteria</taxon>
        <taxon>Pseudomonadati</taxon>
        <taxon>Pseudomonadota</taxon>
        <taxon>Gammaproteobacteria</taxon>
        <taxon>Lysobacterales</taxon>
        <taxon>Lysobacteraceae</taxon>
        <taxon>Stenotrophomonas</taxon>
    </lineage>
</organism>
<keyword evidence="1" id="KW-1133">Transmembrane helix</keyword>
<accession>A0A0S1AXH5</accession>
<dbReference type="Pfam" id="PF16220">
    <property type="entry name" value="DUF4880"/>
    <property type="match status" value="1"/>
</dbReference>
<keyword evidence="5" id="KW-1185">Reference proteome</keyword>
<dbReference type="Gene3D" id="3.55.50.30">
    <property type="match status" value="1"/>
</dbReference>
<keyword evidence="4" id="KW-0808">Transferase</keyword>
<dbReference type="InterPro" id="IPR012373">
    <property type="entry name" value="Ferrdict_sens_TM"/>
</dbReference>
<dbReference type="KEGG" id="sacz:AOT14_11080"/>
<evidence type="ECO:0000259" key="2">
    <source>
        <dbReference type="Pfam" id="PF04773"/>
    </source>
</evidence>
<dbReference type="InterPro" id="IPR032623">
    <property type="entry name" value="FecR_N"/>
</dbReference>
<dbReference type="PANTHER" id="PTHR30273:SF2">
    <property type="entry name" value="PROTEIN FECR"/>
    <property type="match status" value="1"/>
</dbReference>
<dbReference type="Pfam" id="PF04773">
    <property type="entry name" value="FecR"/>
    <property type="match status" value="1"/>
</dbReference>
<protein>
    <submittedName>
        <fullName evidence="4">Transmembrane sensor histidine kinase transcriptional regulator</fullName>
    </submittedName>
</protein>
<feature type="domain" description="FecR protein" evidence="2">
    <location>
        <begin position="123"/>
        <end position="215"/>
    </location>
</feature>
<keyword evidence="4" id="KW-0418">Kinase</keyword>
<name>A0A0S1AXH5_9GAMM</name>
<evidence type="ECO:0000313" key="5">
    <source>
        <dbReference type="Proteomes" id="UP000061010"/>
    </source>
</evidence>
<dbReference type="AlphaFoldDB" id="A0A0S1AXH5"/>
<dbReference type="GO" id="GO:0016301">
    <property type="term" value="F:kinase activity"/>
    <property type="evidence" value="ECO:0007669"/>
    <property type="project" value="UniProtKB-KW"/>
</dbReference>
<dbReference type="PIRSF" id="PIRSF018266">
    <property type="entry name" value="FecR"/>
    <property type="match status" value="1"/>
</dbReference>
<evidence type="ECO:0000256" key="1">
    <source>
        <dbReference type="SAM" id="Phobius"/>
    </source>
</evidence>
<dbReference type="RefSeq" id="WP_082393881.1">
    <property type="nucleotide sequence ID" value="NZ_CP043570.1"/>
</dbReference>
<feature type="domain" description="FecR N-terminal" evidence="3">
    <location>
        <begin position="17"/>
        <end position="59"/>
    </location>
</feature>
<dbReference type="OrthoDB" id="9771237at2"/>